<evidence type="ECO:0000256" key="4">
    <source>
        <dbReference type="ARBA" id="ARBA00023235"/>
    </source>
</evidence>
<evidence type="ECO:0000256" key="3">
    <source>
        <dbReference type="ARBA" id="ARBA00022573"/>
    </source>
</evidence>
<dbReference type="EMBL" id="FQUW01000031">
    <property type="protein sequence ID" value="SHF46547.1"/>
    <property type="molecule type" value="Genomic_DNA"/>
</dbReference>
<comment type="similarity">
    <text evidence="2">Belongs to the CobH/CbiC family.</text>
</comment>
<organism evidence="6 7">
    <name type="scientific">Desulfofundulus australicus DSM 11792</name>
    <dbReference type="NCBI Taxonomy" id="1121425"/>
    <lineage>
        <taxon>Bacteria</taxon>
        <taxon>Bacillati</taxon>
        <taxon>Bacillota</taxon>
        <taxon>Clostridia</taxon>
        <taxon>Eubacteriales</taxon>
        <taxon>Peptococcaceae</taxon>
        <taxon>Desulfofundulus</taxon>
    </lineage>
</organism>
<dbReference type="Proteomes" id="UP000184196">
    <property type="component" value="Unassembled WGS sequence"/>
</dbReference>
<dbReference type="GO" id="GO:0016993">
    <property type="term" value="F:precorrin-8X methylmutase activity"/>
    <property type="evidence" value="ECO:0007669"/>
    <property type="project" value="InterPro"/>
</dbReference>
<evidence type="ECO:0000256" key="1">
    <source>
        <dbReference type="ARBA" id="ARBA00004953"/>
    </source>
</evidence>
<keyword evidence="4" id="KW-0413">Isomerase</keyword>
<dbReference type="GO" id="GO:0009236">
    <property type="term" value="P:cobalamin biosynthetic process"/>
    <property type="evidence" value="ECO:0007669"/>
    <property type="project" value="UniProtKB-UniPathway"/>
</dbReference>
<dbReference type="RefSeq" id="WP_073166479.1">
    <property type="nucleotide sequence ID" value="NZ_FQUW01000031.1"/>
</dbReference>
<evidence type="ECO:0000256" key="2">
    <source>
        <dbReference type="ARBA" id="ARBA00009774"/>
    </source>
</evidence>
<reference evidence="7" key="1">
    <citation type="submission" date="2016-11" db="EMBL/GenBank/DDBJ databases">
        <authorList>
            <person name="Varghese N."/>
            <person name="Submissions S."/>
        </authorList>
    </citation>
    <scope>NUCLEOTIDE SEQUENCE [LARGE SCALE GENOMIC DNA]</scope>
    <source>
        <strain evidence="7">DSM 11792</strain>
    </source>
</reference>
<evidence type="ECO:0000313" key="6">
    <source>
        <dbReference type="EMBL" id="SHF46547.1"/>
    </source>
</evidence>
<evidence type="ECO:0000313" key="7">
    <source>
        <dbReference type="Proteomes" id="UP000184196"/>
    </source>
</evidence>
<comment type="pathway">
    <text evidence="1">Cofactor biosynthesis; adenosylcobalamin biosynthesis.</text>
</comment>
<dbReference type="SUPFAM" id="SSF63965">
    <property type="entry name" value="Precorrin-8X methylmutase CbiC/CobH"/>
    <property type="match status" value="1"/>
</dbReference>
<proteinExistence type="inferred from homology"/>
<keyword evidence="7" id="KW-1185">Reference proteome</keyword>
<dbReference type="OrthoDB" id="9780708at2"/>
<dbReference type="UniPathway" id="UPA00148"/>
<dbReference type="AlphaFoldDB" id="A0A1M5BW73"/>
<protein>
    <submittedName>
        <fullName evidence="6">Precorrin-8X methylmutase</fullName>
    </submittedName>
</protein>
<gene>
    <name evidence="6" type="ORF">SAMN02745218_02334</name>
</gene>
<keyword evidence="3" id="KW-0169">Cobalamin biosynthesis</keyword>
<dbReference type="Gene3D" id="3.40.50.10230">
    <property type="entry name" value="Cobalamin biosynthesis CobH/CbiC, precorrin-8X methylmutase"/>
    <property type="match status" value="1"/>
</dbReference>
<dbReference type="PANTHER" id="PTHR43588">
    <property type="entry name" value="COBALT-PRECORRIN-8 METHYLMUTASE"/>
    <property type="match status" value="1"/>
</dbReference>
<dbReference type="PANTHER" id="PTHR43588:SF1">
    <property type="entry name" value="COBALT-PRECORRIN-8 METHYLMUTASE"/>
    <property type="match status" value="1"/>
</dbReference>
<dbReference type="Pfam" id="PF02570">
    <property type="entry name" value="CbiC"/>
    <property type="match status" value="1"/>
</dbReference>
<feature type="domain" description="Cobalamin biosynthesis precorrin-8X methylmutase CobH/CbiC" evidence="5">
    <location>
        <begin position="9"/>
        <end position="203"/>
    </location>
</feature>
<dbReference type="InterPro" id="IPR036588">
    <property type="entry name" value="CobH/CbiC_sf"/>
</dbReference>
<evidence type="ECO:0000259" key="5">
    <source>
        <dbReference type="Pfam" id="PF02570"/>
    </source>
</evidence>
<dbReference type="InterPro" id="IPR003722">
    <property type="entry name" value="Cbl_synth_CobH/CbiC"/>
</dbReference>
<sequence>MELFNPAAIERESMRIIEENLPDLATLPAGERSIIKRVVHTTGDLSCARLIRIHPRAVESGLRALKAGKPILTDVNMVRSGLIKNRLASLGVEVICLINHPEVIKNAQMRGTTRAMVAMELGVPKIEGGIIAIGNAPTALFTLCRLVSAGQVRPALVVGTPVGFVGAAESKEELISLGIPYITMIGTRGGSTIAAAIINALLLMA</sequence>
<name>A0A1M5BW73_9FIRM</name>
<accession>A0A1M5BW73</accession>